<accession>A0A9W8HQ52</accession>
<organism evidence="11 12">
    <name type="scientific">Coemansia guatemalensis</name>
    <dbReference type="NCBI Taxonomy" id="2761395"/>
    <lineage>
        <taxon>Eukaryota</taxon>
        <taxon>Fungi</taxon>
        <taxon>Fungi incertae sedis</taxon>
        <taxon>Zoopagomycota</taxon>
        <taxon>Kickxellomycotina</taxon>
        <taxon>Kickxellomycetes</taxon>
        <taxon>Kickxellales</taxon>
        <taxon>Kickxellaceae</taxon>
        <taxon>Coemansia</taxon>
    </lineage>
</organism>
<evidence type="ECO:0000256" key="9">
    <source>
        <dbReference type="ARBA" id="ARBA00038126"/>
    </source>
</evidence>
<dbReference type="OrthoDB" id="1723750at2759"/>
<evidence type="ECO:0000256" key="6">
    <source>
        <dbReference type="ARBA" id="ARBA00022679"/>
    </source>
</evidence>
<dbReference type="AlphaFoldDB" id="A0A9W8HQ52"/>
<dbReference type="EC" id="2.1.1.85" evidence="3"/>
<dbReference type="CDD" id="cd02440">
    <property type="entry name" value="AdoMet_MTases"/>
    <property type="match status" value="1"/>
</dbReference>
<evidence type="ECO:0000256" key="3">
    <source>
        <dbReference type="ARBA" id="ARBA00012533"/>
    </source>
</evidence>
<keyword evidence="6" id="KW-0808">Transferase</keyword>
<sequence length="385" mass="42560">MSFRFNFSDGDENQFSTEAPDNKHMDDASEPCEDGKTGAHNAICEFIPLAIPPVSSIMVDAIYYNSGRLWKRQMDDVQFQLAQQDSMDGSNNISSSAVEQVIASGSSMTDVIRGVYEGGLKTWECSLDLLGYLAEHGASFESSAKDLHVLELGCGTGLPSLHILKNMPNARVCMQDYNRDVIELITIPNVLANTALSPDSETLGDSMHSSSNTEACEIDIDYRRTKVLFGSNIDETIGRRELPELTGSETEEANALLLRSTDIAQRCEFISGDWANIEATMRSQGREHTFNLILTSETIYDTASYESLHGLLACLLARPSCSSSTDQRSEPAVLVAAKSIYFGLSGSVLTFVQYVQRCDIFNIESVWQSRSSMGREILRMTWKDK</sequence>
<gene>
    <name evidence="11" type="ORF">H4R20_005264</name>
</gene>
<dbReference type="InterPro" id="IPR029063">
    <property type="entry name" value="SAM-dependent_MTases_sf"/>
</dbReference>
<dbReference type="GO" id="GO:0005634">
    <property type="term" value="C:nucleus"/>
    <property type="evidence" value="ECO:0007669"/>
    <property type="project" value="UniProtKB-SubCell"/>
</dbReference>
<keyword evidence="4" id="KW-0963">Cytoplasm</keyword>
<evidence type="ECO:0000256" key="8">
    <source>
        <dbReference type="ARBA" id="ARBA00023242"/>
    </source>
</evidence>
<comment type="caution">
    <text evidence="11">The sequence shown here is derived from an EMBL/GenBank/DDBJ whole genome shotgun (WGS) entry which is preliminary data.</text>
</comment>
<comment type="similarity">
    <text evidence="9">Belongs to the methyltransferase superfamily. METTL18 family.</text>
</comment>
<comment type="subcellular location">
    <subcellularLocation>
        <location evidence="2">Cytoplasm</location>
    </subcellularLocation>
    <subcellularLocation>
        <location evidence="1">Nucleus</location>
    </subcellularLocation>
</comment>
<feature type="region of interest" description="Disordered" evidence="10">
    <location>
        <begin position="1"/>
        <end position="34"/>
    </location>
</feature>
<evidence type="ECO:0000256" key="4">
    <source>
        <dbReference type="ARBA" id="ARBA00022490"/>
    </source>
</evidence>
<dbReference type="Proteomes" id="UP001140094">
    <property type="component" value="Unassembled WGS sequence"/>
</dbReference>
<dbReference type="GO" id="GO:0032259">
    <property type="term" value="P:methylation"/>
    <property type="evidence" value="ECO:0007669"/>
    <property type="project" value="UniProtKB-KW"/>
</dbReference>
<feature type="compositionally biased region" description="Basic and acidic residues" evidence="10">
    <location>
        <begin position="20"/>
        <end position="34"/>
    </location>
</feature>
<reference evidence="11" key="1">
    <citation type="submission" date="2022-07" db="EMBL/GenBank/DDBJ databases">
        <title>Phylogenomic reconstructions and comparative analyses of Kickxellomycotina fungi.</title>
        <authorList>
            <person name="Reynolds N.K."/>
            <person name="Stajich J.E."/>
            <person name="Barry K."/>
            <person name="Grigoriev I.V."/>
            <person name="Crous P."/>
            <person name="Smith M.E."/>
        </authorList>
    </citation>
    <scope>NUCLEOTIDE SEQUENCE</scope>
    <source>
        <strain evidence="11">NRRL 1565</strain>
    </source>
</reference>
<evidence type="ECO:0000256" key="1">
    <source>
        <dbReference type="ARBA" id="ARBA00004123"/>
    </source>
</evidence>
<dbReference type="GO" id="GO:0005737">
    <property type="term" value="C:cytoplasm"/>
    <property type="evidence" value="ECO:0007669"/>
    <property type="project" value="UniProtKB-SubCell"/>
</dbReference>
<evidence type="ECO:0000313" key="12">
    <source>
        <dbReference type="Proteomes" id="UP001140094"/>
    </source>
</evidence>
<dbReference type="EMBL" id="JANBUO010001687">
    <property type="protein sequence ID" value="KAJ2797213.1"/>
    <property type="molecule type" value="Genomic_DNA"/>
</dbReference>
<keyword evidence="7" id="KW-0949">S-adenosyl-L-methionine</keyword>
<name>A0A9W8HQ52_9FUNG</name>
<evidence type="ECO:0000256" key="7">
    <source>
        <dbReference type="ARBA" id="ARBA00022691"/>
    </source>
</evidence>
<dbReference type="PANTHER" id="PTHR14614:SF39">
    <property type="entry name" value="HISTIDINE PROTEIN METHYLTRANSFERASE 1 HOMOLOG"/>
    <property type="match status" value="1"/>
</dbReference>
<dbReference type="InterPro" id="IPR019410">
    <property type="entry name" value="Methyltransf_16"/>
</dbReference>
<dbReference type="GO" id="GO:0018064">
    <property type="term" value="F:protein-L-histidine N-tele-methyltransferase activity"/>
    <property type="evidence" value="ECO:0007669"/>
    <property type="project" value="UniProtKB-EC"/>
</dbReference>
<evidence type="ECO:0000256" key="10">
    <source>
        <dbReference type="SAM" id="MobiDB-lite"/>
    </source>
</evidence>
<dbReference type="SUPFAM" id="SSF53335">
    <property type="entry name" value="S-adenosyl-L-methionine-dependent methyltransferases"/>
    <property type="match status" value="1"/>
</dbReference>
<keyword evidence="8" id="KW-0539">Nucleus</keyword>
<keyword evidence="12" id="KW-1185">Reference proteome</keyword>
<dbReference type="Gene3D" id="3.40.50.150">
    <property type="entry name" value="Vaccinia Virus protein VP39"/>
    <property type="match status" value="1"/>
</dbReference>
<dbReference type="PANTHER" id="PTHR14614">
    <property type="entry name" value="HEPATOCELLULAR CARCINOMA-ASSOCIATED ANTIGEN"/>
    <property type="match status" value="1"/>
</dbReference>
<evidence type="ECO:0000313" key="11">
    <source>
        <dbReference type="EMBL" id="KAJ2797213.1"/>
    </source>
</evidence>
<protein>
    <recommendedName>
        <fullName evidence="3">protein-histidine N-methyltransferase</fullName>
        <ecNumber evidence="3">2.1.1.85</ecNumber>
    </recommendedName>
</protein>
<evidence type="ECO:0000256" key="5">
    <source>
        <dbReference type="ARBA" id="ARBA00022603"/>
    </source>
</evidence>
<keyword evidence="5" id="KW-0489">Methyltransferase</keyword>
<proteinExistence type="inferred from homology"/>
<evidence type="ECO:0000256" key="2">
    <source>
        <dbReference type="ARBA" id="ARBA00004496"/>
    </source>
</evidence>
<dbReference type="Pfam" id="PF10294">
    <property type="entry name" value="Methyltransf_16"/>
    <property type="match status" value="1"/>
</dbReference>